<keyword evidence="2" id="KW-0472">Membrane</keyword>
<keyword evidence="2" id="KW-1133">Transmembrane helix</keyword>
<evidence type="ECO:0000313" key="3">
    <source>
        <dbReference type="EMBL" id="GFE84040.1"/>
    </source>
</evidence>
<sequence>MRLAFQRGRLGFVLLQDRVAQRTLIHILLVGLGLVARLLGLLRRVVWDIGFGLNRFILRGRRLGAGLGRLREGRGAPDQEPQQRQRYRQGR</sequence>
<protein>
    <submittedName>
        <fullName evidence="3">Uncharacterized protein</fullName>
    </submittedName>
</protein>
<evidence type="ECO:0000256" key="2">
    <source>
        <dbReference type="SAM" id="Phobius"/>
    </source>
</evidence>
<comment type="caution">
    <text evidence="3">The sequence shown here is derived from an EMBL/GenBank/DDBJ whole genome shotgun (WGS) entry which is preliminary data.</text>
</comment>
<keyword evidence="2" id="KW-0812">Transmembrane</keyword>
<feature type="compositionally biased region" description="Basic and acidic residues" evidence="1">
    <location>
        <begin position="69"/>
        <end position="83"/>
    </location>
</feature>
<gene>
    <name evidence="3" type="ORF">GCM10011487_60400</name>
</gene>
<dbReference type="EMBL" id="BLJN01000007">
    <property type="protein sequence ID" value="GFE84040.1"/>
    <property type="molecule type" value="Genomic_DNA"/>
</dbReference>
<organism evidence="3 4">
    <name type="scientific">Steroidobacter agaridevorans</name>
    <dbReference type="NCBI Taxonomy" id="2695856"/>
    <lineage>
        <taxon>Bacteria</taxon>
        <taxon>Pseudomonadati</taxon>
        <taxon>Pseudomonadota</taxon>
        <taxon>Gammaproteobacteria</taxon>
        <taxon>Steroidobacterales</taxon>
        <taxon>Steroidobacteraceae</taxon>
        <taxon>Steroidobacter</taxon>
    </lineage>
</organism>
<feature type="region of interest" description="Disordered" evidence="1">
    <location>
        <begin position="68"/>
        <end position="91"/>
    </location>
</feature>
<evidence type="ECO:0000256" key="1">
    <source>
        <dbReference type="SAM" id="MobiDB-lite"/>
    </source>
</evidence>
<feature type="transmembrane region" description="Helical" evidence="2">
    <location>
        <begin position="23"/>
        <end position="42"/>
    </location>
</feature>
<keyword evidence="4" id="KW-1185">Reference proteome</keyword>
<dbReference type="AlphaFoldDB" id="A0A829YLC2"/>
<dbReference type="Proteomes" id="UP000445000">
    <property type="component" value="Unassembled WGS sequence"/>
</dbReference>
<proteinExistence type="predicted"/>
<reference evidence="4" key="1">
    <citation type="submission" date="2020-01" db="EMBL/GenBank/DDBJ databases">
        <title>'Steroidobacter agaridevorans' sp. nov., agar-degrading bacteria isolated from rhizosphere soils.</title>
        <authorList>
            <person name="Ikenaga M."/>
            <person name="Kataoka M."/>
            <person name="Murouchi A."/>
            <person name="Katsuragi S."/>
            <person name="Sakai M."/>
        </authorList>
    </citation>
    <scope>NUCLEOTIDE SEQUENCE [LARGE SCALE GENOMIC DNA]</scope>
    <source>
        <strain evidence="4">YU21-B</strain>
    </source>
</reference>
<accession>A0A829YLC2</accession>
<name>A0A829YLC2_9GAMM</name>
<evidence type="ECO:0000313" key="4">
    <source>
        <dbReference type="Proteomes" id="UP000445000"/>
    </source>
</evidence>